<sequence>MRGASMGRFCAKCGSESGAYIRGLCAECYWKEVDMEMPSDLTVTMCPECRSYLQGKRWVERDEIADNDSKAIAASETELLRRNKLPEGVTLEGASGEVLDRDGNGLPKAMMLNLRLKESATGSEHMTSVLVSIDYATCGACIRYARKEHEAVVQIRAEGRDLDAEDQHHVERAIEDICKRGADKRRGGIVEVKEKEGGYDMKFATLTTARIFAKRLHEDYGATVQESPKLVGVDRRTGGRVYKNTISIKMPKLRAGDIVSLRNNVYLLTGFDRGRAVIKDMRGREHRTLGLDEYATLEKLAEDEVRRVRLDGRTSTHVDFYDLKESNFIEVPPESVPPDMKIGEEGLLIRHSGKEAVYRISKVESRHKG</sequence>
<dbReference type="EMBL" id="DRVT01000018">
    <property type="protein sequence ID" value="HHI48878.1"/>
    <property type="molecule type" value="Genomic_DNA"/>
</dbReference>
<dbReference type="InterPro" id="IPR007064">
    <property type="entry name" value="Nmd3_N"/>
</dbReference>
<comment type="caution">
    <text evidence="2">The sequence shown here is derived from an EMBL/GenBank/DDBJ whole genome shotgun (WGS) entry which is preliminary data.</text>
</comment>
<protein>
    <recommendedName>
        <fullName evidence="1">Nmd3 N-terminal domain-containing protein</fullName>
    </recommendedName>
</protein>
<dbReference type="GO" id="GO:0043023">
    <property type="term" value="F:ribosomal large subunit binding"/>
    <property type="evidence" value="ECO:0007669"/>
    <property type="project" value="InterPro"/>
</dbReference>
<dbReference type="GO" id="GO:0005737">
    <property type="term" value="C:cytoplasm"/>
    <property type="evidence" value="ECO:0007669"/>
    <property type="project" value="TreeGrafter"/>
</dbReference>
<gene>
    <name evidence="2" type="ORF">ENL91_01755</name>
</gene>
<dbReference type="PANTHER" id="PTHR12746:SF2">
    <property type="entry name" value="60S RIBOSOMAL EXPORT PROTEIN NMD3"/>
    <property type="match status" value="1"/>
</dbReference>
<dbReference type="AlphaFoldDB" id="A0A7J3UYD5"/>
<dbReference type="Pfam" id="PF04981">
    <property type="entry name" value="NMD3"/>
    <property type="match status" value="1"/>
</dbReference>
<organism evidence="2">
    <name type="scientific">Candidatus Methanosuratincola petrocarbonis</name>
    <name type="common">ex Vanwonterghem et al. 2016</name>
    <dbReference type="NCBI Taxonomy" id="1867261"/>
    <lineage>
        <taxon>Archaea</taxon>
        <taxon>Thermoproteota</taxon>
        <taxon>Methanosuratincolia</taxon>
        <taxon>Candidatus Methanomethylicales</taxon>
        <taxon>Candidatus Methanomethylicaceae</taxon>
        <taxon>Candidatus Methanosuratincola (ex Vanwonterghem et al. 2016)</taxon>
    </lineage>
</organism>
<name>A0A7J3UYD5_9CREN</name>
<dbReference type="PANTHER" id="PTHR12746">
    <property type="entry name" value="NONSENSE-MEDIATED MRNA DECAY PROTEIN 3"/>
    <property type="match status" value="1"/>
</dbReference>
<dbReference type="InterPro" id="IPR039768">
    <property type="entry name" value="Nmd3"/>
</dbReference>
<evidence type="ECO:0000259" key="1">
    <source>
        <dbReference type="Pfam" id="PF04981"/>
    </source>
</evidence>
<reference evidence="2" key="1">
    <citation type="journal article" date="2020" name="mSystems">
        <title>Genome- and Community-Level Interaction Insights into Carbon Utilization and Element Cycling Functions of Hydrothermarchaeota in Hydrothermal Sediment.</title>
        <authorList>
            <person name="Zhou Z."/>
            <person name="Liu Y."/>
            <person name="Xu W."/>
            <person name="Pan J."/>
            <person name="Luo Z.H."/>
            <person name="Li M."/>
        </authorList>
    </citation>
    <scope>NUCLEOTIDE SEQUENCE [LARGE SCALE GENOMIC DNA]</scope>
    <source>
        <strain evidence="2">SpSt-1038</strain>
    </source>
</reference>
<accession>A0A7J3UYD5</accession>
<proteinExistence type="predicted"/>
<feature type="domain" description="Nmd3 N-terminal" evidence="1">
    <location>
        <begin position="10"/>
        <end position="249"/>
    </location>
</feature>
<evidence type="ECO:0000313" key="2">
    <source>
        <dbReference type="EMBL" id="HHI48878.1"/>
    </source>
</evidence>